<evidence type="ECO:0000256" key="3">
    <source>
        <dbReference type="ARBA" id="ARBA00022777"/>
    </source>
</evidence>
<dbReference type="GO" id="GO:0004674">
    <property type="term" value="F:protein serine/threonine kinase activity"/>
    <property type="evidence" value="ECO:0007669"/>
    <property type="project" value="TreeGrafter"/>
</dbReference>
<protein>
    <submittedName>
        <fullName evidence="7">Protein kinase</fullName>
    </submittedName>
</protein>
<dbReference type="Gene3D" id="1.10.510.10">
    <property type="entry name" value="Transferase(Phosphotransferase) domain 1"/>
    <property type="match status" value="1"/>
</dbReference>
<proteinExistence type="predicted"/>
<organism evidence="7 8">
    <name type="scientific">Luteolibacter ambystomatis</name>
    <dbReference type="NCBI Taxonomy" id="2824561"/>
    <lineage>
        <taxon>Bacteria</taxon>
        <taxon>Pseudomonadati</taxon>
        <taxon>Verrucomicrobiota</taxon>
        <taxon>Verrucomicrobiia</taxon>
        <taxon>Verrucomicrobiales</taxon>
        <taxon>Verrucomicrobiaceae</taxon>
        <taxon>Luteolibacter</taxon>
    </lineage>
</organism>
<dbReference type="GO" id="GO:0005524">
    <property type="term" value="F:ATP binding"/>
    <property type="evidence" value="ECO:0007669"/>
    <property type="project" value="UniProtKB-KW"/>
</dbReference>
<evidence type="ECO:0000256" key="1">
    <source>
        <dbReference type="ARBA" id="ARBA00022679"/>
    </source>
</evidence>
<dbReference type="InterPro" id="IPR011009">
    <property type="entry name" value="Kinase-like_dom_sf"/>
</dbReference>
<dbReference type="PANTHER" id="PTHR43289:SF34">
    <property type="entry name" value="SERINE_THREONINE-PROTEIN KINASE YBDM-RELATED"/>
    <property type="match status" value="1"/>
</dbReference>
<keyword evidence="5" id="KW-0472">Membrane</keyword>
<evidence type="ECO:0000313" key="7">
    <source>
        <dbReference type="EMBL" id="QUE53009.1"/>
    </source>
</evidence>
<dbReference type="RefSeq" id="WP_211634353.1">
    <property type="nucleotide sequence ID" value="NZ_CP073100.1"/>
</dbReference>
<accession>A0A975J2V5</accession>
<evidence type="ECO:0000256" key="2">
    <source>
        <dbReference type="ARBA" id="ARBA00022741"/>
    </source>
</evidence>
<dbReference type="Proteomes" id="UP000676169">
    <property type="component" value="Chromosome"/>
</dbReference>
<feature type="domain" description="Protein kinase" evidence="6">
    <location>
        <begin position="47"/>
        <end position="307"/>
    </location>
</feature>
<dbReference type="Pfam" id="PF00069">
    <property type="entry name" value="Pkinase"/>
    <property type="match status" value="1"/>
</dbReference>
<dbReference type="PANTHER" id="PTHR43289">
    <property type="entry name" value="MITOGEN-ACTIVATED PROTEIN KINASE KINASE KINASE 20-RELATED"/>
    <property type="match status" value="1"/>
</dbReference>
<evidence type="ECO:0000256" key="5">
    <source>
        <dbReference type="SAM" id="Phobius"/>
    </source>
</evidence>
<dbReference type="PROSITE" id="PS50011">
    <property type="entry name" value="PROTEIN_KINASE_DOM"/>
    <property type="match status" value="1"/>
</dbReference>
<keyword evidence="8" id="KW-1185">Reference proteome</keyword>
<keyword evidence="5" id="KW-1133">Transmembrane helix</keyword>
<keyword evidence="1" id="KW-0808">Transferase</keyword>
<dbReference type="KEGG" id="lamb:KBB96_08970"/>
<dbReference type="SMART" id="SM00220">
    <property type="entry name" value="S_TKc"/>
    <property type="match status" value="1"/>
</dbReference>
<dbReference type="AlphaFoldDB" id="A0A975J2V5"/>
<evidence type="ECO:0000259" key="6">
    <source>
        <dbReference type="PROSITE" id="PS50011"/>
    </source>
</evidence>
<dbReference type="CDD" id="cd14014">
    <property type="entry name" value="STKc_PknB_like"/>
    <property type="match status" value="1"/>
</dbReference>
<dbReference type="InterPro" id="IPR008271">
    <property type="entry name" value="Ser/Thr_kinase_AS"/>
</dbReference>
<name>A0A975J2V5_9BACT</name>
<keyword evidence="4" id="KW-0067">ATP-binding</keyword>
<gene>
    <name evidence="7" type="ORF">KBB96_08970</name>
</gene>
<evidence type="ECO:0000313" key="8">
    <source>
        <dbReference type="Proteomes" id="UP000676169"/>
    </source>
</evidence>
<keyword evidence="3 7" id="KW-0418">Kinase</keyword>
<dbReference type="PROSITE" id="PS00108">
    <property type="entry name" value="PROTEIN_KINASE_ST"/>
    <property type="match status" value="1"/>
</dbReference>
<dbReference type="InterPro" id="IPR000719">
    <property type="entry name" value="Prot_kinase_dom"/>
</dbReference>
<evidence type="ECO:0000256" key="4">
    <source>
        <dbReference type="ARBA" id="ARBA00022840"/>
    </source>
</evidence>
<feature type="transmembrane region" description="Helical" evidence="5">
    <location>
        <begin position="336"/>
        <end position="356"/>
    </location>
</feature>
<dbReference type="SUPFAM" id="SSF56112">
    <property type="entry name" value="Protein kinase-like (PK-like)"/>
    <property type="match status" value="1"/>
</dbReference>
<reference evidence="7" key="1">
    <citation type="submission" date="2021-04" db="EMBL/GenBank/DDBJ databases">
        <title>Luteolibacter sp. 32A isolated from the skin of an Anderson's salamander (Ambystoma andersonii).</title>
        <authorList>
            <person name="Spergser J."/>
            <person name="Busse H.-J."/>
        </authorList>
    </citation>
    <scope>NUCLEOTIDE SEQUENCE</scope>
    <source>
        <strain evidence="7">32A</strain>
    </source>
</reference>
<dbReference type="Gene3D" id="3.30.200.20">
    <property type="entry name" value="Phosphorylase Kinase, domain 1"/>
    <property type="match status" value="1"/>
</dbReference>
<dbReference type="EMBL" id="CP073100">
    <property type="protein sequence ID" value="QUE53009.1"/>
    <property type="molecule type" value="Genomic_DNA"/>
</dbReference>
<sequence>MPDDEATIAYCHSCGGPMDVSEVAPFSNVECPQCGKHTRVKREFGPYTLLRRHAIGGMSVVFVAHDNTLDREVALKILNEDYSADERRIEAFEEEARTTASISHPHVVRLLTTGRAFGRFYLAMELVSGGHFEHQIRERGTVPETEVLPLAIQVAEGLRAAHAAGLIHRDIKPGNILLDAAGNAKIVDFGLALVTKGGKAQATEIWATPYYVPPETIEGLEEDFRSDIYAFGATLYHALAGVPSCAEETMDTLKLREAKQSIRPLVPAIHNLAPETCAVVARAMAYDPADRFTSYDEMLAALRYSYQRVLAGPSEPAPDSATLRRRKAAVKDRERTLIIGAAVVLLAATGLAIHFINRKDPHKGTGTPLPAAGLEAIPQADPGSVQDPAIAAKIGMRYRSAREAMEKGEFERASQEFKQLRDDPQVQEPTGTWAGVEAVIATYLNGKPELAREEADLSARHATAANLPAPNVAGELIPALNRIRKLPAIPAKSLDSAKADAPQALAWMLCGLKDWEQGRLDDAAEFFKSITEAKLADQDAWARHYQTVAARYLADHKRLTEAEPKSFTGDKSTSQKTIDELEKVLATLETQGRARFNLREWQLMLKRRIHDLDHPVVKPKPVVGTTPVTLAQARGEVDQLCKDSLFAEAATRLKSLQPAEDEKITREALLALAESAASLLADLENDLGHGEVTLDLKSRDGATSYTKISASGPGKLKATDAAGTAQDIEWKDLAPESVIDLHRALVKNAKAEDVLRRHESAIAYDWLAGDRTRAASAADRLAVDSPAFKRRWDGITAGLK</sequence>
<keyword evidence="5" id="KW-0812">Transmembrane</keyword>
<keyword evidence="2" id="KW-0547">Nucleotide-binding</keyword>